<dbReference type="GeneID" id="20666093"/>
<evidence type="ECO:0000313" key="3">
    <source>
        <dbReference type="Proteomes" id="UP000030671"/>
    </source>
</evidence>
<dbReference type="HOGENOM" id="CLU_1855530_0_0_1"/>
<accession>W4JU50</accession>
<feature type="compositionally biased region" description="Polar residues" evidence="1">
    <location>
        <begin position="1"/>
        <end position="13"/>
    </location>
</feature>
<name>W4JU50_HETIT</name>
<dbReference type="Proteomes" id="UP000030671">
    <property type="component" value="Unassembled WGS sequence"/>
</dbReference>
<dbReference type="KEGG" id="hir:HETIRDRAFT_105713"/>
<keyword evidence="3" id="KW-1185">Reference proteome</keyword>
<organism evidence="2 3">
    <name type="scientific">Heterobasidion irregulare (strain TC 32-1)</name>
    <dbReference type="NCBI Taxonomy" id="747525"/>
    <lineage>
        <taxon>Eukaryota</taxon>
        <taxon>Fungi</taxon>
        <taxon>Dikarya</taxon>
        <taxon>Basidiomycota</taxon>
        <taxon>Agaricomycotina</taxon>
        <taxon>Agaricomycetes</taxon>
        <taxon>Russulales</taxon>
        <taxon>Bondarzewiaceae</taxon>
        <taxon>Heterobasidion</taxon>
        <taxon>Heterobasidion annosum species complex</taxon>
    </lineage>
</organism>
<feature type="compositionally biased region" description="Basic residues" evidence="1">
    <location>
        <begin position="31"/>
        <end position="40"/>
    </location>
</feature>
<reference evidence="2 3" key="1">
    <citation type="journal article" date="2012" name="New Phytol.">
        <title>Insight into trade-off between wood decay and parasitism from the genome of a fungal forest pathogen.</title>
        <authorList>
            <person name="Olson A."/>
            <person name="Aerts A."/>
            <person name="Asiegbu F."/>
            <person name="Belbahri L."/>
            <person name="Bouzid O."/>
            <person name="Broberg A."/>
            <person name="Canback B."/>
            <person name="Coutinho P.M."/>
            <person name="Cullen D."/>
            <person name="Dalman K."/>
            <person name="Deflorio G."/>
            <person name="van Diepen L.T."/>
            <person name="Dunand C."/>
            <person name="Duplessis S."/>
            <person name="Durling M."/>
            <person name="Gonthier P."/>
            <person name="Grimwood J."/>
            <person name="Fossdal C.G."/>
            <person name="Hansson D."/>
            <person name="Henrissat B."/>
            <person name="Hietala A."/>
            <person name="Himmelstrand K."/>
            <person name="Hoffmeister D."/>
            <person name="Hogberg N."/>
            <person name="James T.Y."/>
            <person name="Karlsson M."/>
            <person name="Kohler A."/>
            <person name="Kues U."/>
            <person name="Lee Y.H."/>
            <person name="Lin Y.C."/>
            <person name="Lind M."/>
            <person name="Lindquist E."/>
            <person name="Lombard V."/>
            <person name="Lucas S."/>
            <person name="Lunden K."/>
            <person name="Morin E."/>
            <person name="Murat C."/>
            <person name="Park J."/>
            <person name="Raffaello T."/>
            <person name="Rouze P."/>
            <person name="Salamov A."/>
            <person name="Schmutz J."/>
            <person name="Solheim H."/>
            <person name="Stahlberg J."/>
            <person name="Velez H."/>
            <person name="de Vries R.P."/>
            <person name="Wiebenga A."/>
            <person name="Woodward S."/>
            <person name="Yakovlev I."/>
            <person name="Garbelotto M."/>
            <person name="Martin F."/>
            <person name="Grigoriev I.V."/>
            <person name="Stenlid J."/>
        </authorList>
    </citation>
    <scope>NUCLEOTIDE SEQUENCE [LARGE SCALE GENOMIC DNA]</scope>
    <source>
        <strain evidence="2 3">TC 32-1</strain>
    </source>
</reference>
<dbReference type="InParanoid" id="W4JU50"/>
<feature type="region of interest" description="Disordered" evidence="1">
    <location>
        <begin position="1"/>
        <end position="60"/>
    </location>
</feature>
<protein>
    <submittedName>
        <fullName evidence="2">Uncharacterized protein</fullName>
    </submittedName>
</protein>
<gene>
    <name evidence="2" type="ORF">HETIRDRAFT_105713</name>
</gene>
<dbReference type="AlphaFoldDB" id="W4JU50"/>
<dbReference type="RefSeq" id="XP_009550629.1">
    <property type="nucleotide sequence ID" value="XM_009552334.1"/>
</dbReference>
<sequence>MPEPTTGSVSSRRAPSPSFVLKIRNEPKSKVPPRNKRPRLVRAADIPASRVDRPPHVRNPRALPAAVCKDERLMGRSFAELCWPGLGEKISASGHMYARTLILMHGEGEILQLGRVRGLDLVHRCSLACFPYMRDGKP</sequence>
<evidence type="ECO:0000313" key="2">
    <source>
        <dbReference type="EMBL" id="ETW77083.1"/>
    </source>
</evidence>
<proteinExistence type="predicted"/>
<evidence type="ECO:0000256" key="1">
    <source>
        <dbReference type="SAM" id="MobiDB-lite"/>
    </source>
</evidence>
<dbReference type="EMBL" id="KI925463">
    <property type="protein sequence ID" value="ETW77083.1"/>
    <property type="molecule type" value="Genomic_DNA"/>
</dbReference>